<dbReference type="RefSeq" id="WP_160930834.1">
    <property type="nucleotide sequence ID" value="NZ_WWEU01000004.1"/>
</dbReference>
<evidence type="ECO:0000259" key="1">
    <source>
        <dbReference type="PROSITE" id="PS50883"/>
    </source>
</evidence>
<sequence length="629" mass="72188">MSHINTANLVIPEDISSSWQNNINLIAEIMSIPTALIIDTQKEKARAVKSNKNAWSSSNISKPRVKNKDLCCWAEGEHIMLAEQNMLTSGSETFLFRESWSDSCQGLLIKWPNGNVFGTICIWGNDVYSSKFCYQELILSFRNSIELQLSTLYQKEKLKNTNIELRNRVDARNRDMDMVHSYLEQEIKKRQRAEGIIDYQRWHDIRTGFLNRHALEKEVTKLAKKAQNNTQFGAVIHINFINGQLIQEQADSITWKQLLIQFDRKIKNKGNGKIITSLPTSTDIVLVVSDLKDQNELDDLCKHIVQLSQSTFVIDRKSFHLNAYIGVCTTKDTLCPNSLLQFASKIALSSKDSGQNYRYYSQYLPSFSSDTQKMESYLLKAIRDHDLLLHFQPKVCTKTSSWIGAEALLRWRHPTMGDISSETLINIAEKNGLIFEIGRFVLSEAIKKGAKWVEWNSEFKIAINVSVVQLNSLKFVQELENLLITHQLSAKNIELEITESGIVIDDVVMEKSLKRLRELGVTLSLDDFGTGYSSYDYLKKFPFNALKIDKSFIEKIDECRKDQEIVRSIIGIAHAFNMKVTAEGIENKKHEEFIVNEGCEYGQGYLYSKPIPSNEFEYNLYRQVTPQEH</sequence>
<reference evidence="2 3" key="1">
    <citation type="submission" date="2020-01" db="EMBL/GenBank/DDBJ databases">
        <title>Draft Genome Sequence of Vibrio sp. strain OCN044, Isolated from a Healthy Coral at Palmyra Atoll.</title>
        <authorList>
            <person name="Videau P."/>
            <person name="Loughran R."/>
            <person name="Esquivel A."/>
            <person name="Deadmond M."/>
            <person name="Paddock B.E."/>
            <person name="Saw J.H."/>
            <person name="Ushijima B."/>
        </authorList>
    </citation>
    <scope>NUCLEOTIDE SEQUENCE [LARGE SCALE GENOMIC DNA]</scope>
    <source>
        <strain evidence="2 3">OCN044</strain>
    </source>
</reference>
<dbReference type="EMBL" id="WWEU01000004">
    <property type="protein sequence ID" value="MYM60342.1"/>
    <property type="molecule type" value="Genomic_DNA"/>
</dbReference>
<dbReference type="Gene3D" id="3.20.20.450">
    <property type="entry name" value="EAL domain"/>
    <property type="match status" value="1"/>
</dbReference>
<dbReference type="InterPro" id="IPR050706">
    <property type="entry name" value="Cyclic-di-GMP_PDE-like"/>
</dbReference>
<keyword evidence="3" id="KW-1185">Reference proteome</keyword>
<dbReference type="AlphaFoldDB" id="A0A6L8M3T9"/>
<comment type="caution">
    <text evidence="2">The sequence shown here is derived from an EMBL/GenBank/DDBJ whole genome shotgun (WGS) entry which is preliminary data.</text>
</comment>
<dbReference type="PANTHER" id="PTHR33121:SF71">
    <property type="entry name" value="OXYGEN SENSOR PROTEIN DOSP"/>
    <property type="match status" value="1"/>
</dbReference>
<organism evidence="2 3">
    <name type="scientific">Vibrio tetraodonis subsp. pristinus</name>
    <dbReference type="NCBI Taxonomy" id="2695891"/>
    <lineage>
        <taxon>Bacteria</taxon>
        <taxon>Pseudomonadati</taxon>
        <taxon>Pseudomonadota</taxon>
        <taxon>Gammaproteobacteria</taxon>
        <taxon>Vibrionales</taxon>
        <taxon>Vibrionaceae</taxon>
        <taxon>Vibrio</taxon>
    </lineage>
</organism>
<dbReference type="SUPFAM" id="SSF55073">
    <property type="entry name" value="Nucleotide cyclase"/>
    <property type="match status" value="1"/>
</dbReference>
<gene>
    <name evidence="2" type="ORF">GTG28_14000</name>
</gene>
<dbReference type="PANTHER" id="PTHR33121">
    <property type="entry name" value="CYCLIC DI-GMP PHOSPHODIESTERASE PDEF"/>
    <property type="match status" value="1"/>
</dbReference>
<dbReference type="InterPro" id="IPR000160">
    <property type="entry name" value="GGDEF_dom"/>
</dbReference>
<dbReference type="Pfam" id="PF00563">
    <property type="entry name" value="EAL"/>
    <property type="match status" value="1"/>
</dbReference>
<dbReference type="InterPro" id="IPR035919">
    <property type="entry name" value="EAL_sf"/>
</dbReference>
<dbReference type="InterPro" id="IPR029787">
    <property type="entry name" value="Nucleotide_cyclase"/>
</dbReference>
<dbReference type="CDD" id="cd01948">
    <property type="entry name" value="EAL"/>
    <property type="match status" value="1"/>
</dbReference>
<accession>A0A6L8M3T9</accession>
<proteinExistence type="predicted"/>
<evidence type="ECO:0000313" key="2">
    <source>
        <dbReference type="EMBL" id="MYM60342.1"/>
    </source>
</evidence>
<name>A0A6L8M3T9_9VIBR</name>
<protein>
    <submittedName>
        <fullName evidence="2">EAL domain-containing protein</fullName>
    </submittedName>
</protein>
<dbReference type="InterPro" id="IPR001633">
    <property type="entry name" value="EAL_dom"/>
</dbReference>
<dbReference type="SMART" id="SM00052">
    <property type="entry name" value="EAL"/>
    <property type="match status" value="1"/>
</dbReference>
<dbReference type="Gene3D" id="3.30.70.270">
    <property type="match status" value="1"/>
</dbReference>
<dbReference type="PROSITE" id="PS50883">
    <property type="entry name" value="EAL"/>
    <property type="match status" value="1"/>
</dbReference>
<dbReference type="SUPFAM" id="SSF141868">
    <property type="entry name" value="EAL domain-like"/>
    <property type="match status" value="1"/>
</dbReference>
<evidence type="ECO:0000313" key="3">
    <source>
        <dbReference type="Proteomes" id="UP000478571"/>
    </source>
</evidence>
<dbReference type="SMART" id="SM00267">
    <property type="entry name" value="GGDEF"/>
    <property type="match status" value="1"/>
</dbReference>
<dbReference type="Proteomes" id="UP000478571">
    <property type="component" value="Unassembled WGS sequence"/>
</dbReference>
<dbReference type="Pfam" id="PF00990">
    <property type="entry name" value="GGDEF"/>
    <property type="match status" value="1"/>
</dbReference>
<dbReference type="InterPro" id="IPR043128">
    <property type="entry name" value="Rev_trsase/Diguanyl_cyclase"/>
</dbReference>
<feature type="domain" description="EAL" evidence="1">
    <location>
        <begin position="371"/>
        <end position="624"/>
    </location>
</feature>
<dbReference type="GO" id="GO:0071111">
    <property type="term" value="F:cyclic-guanylate-specific phosphodiesterase activity"/>
    <property type="evidence" value="ECO:0007669"/>
    <property type="project" value="InterPro"/>
</dbReference>